<dbReference type="Pfam" id="PF02297">
    <property type="entry name" value="COX6B"/>
    <property type="match status" value="1"/>
</dbReference>
<sequence>MSDVTADSSNSRAPTQSERQKCWTARDMFWTCLDGNEASPLNCQAVRKTFEDSCSKTWVKYFDRRREYLKFKAKLEQEQSDPVDNVKL</sequence>
<dbReference type="GO" id="GO:0008535">
    <property type="term" value="P:respiratory chain complex IV assembly"/>
    <property type="evidence" value="ECO:0007669"/>
    <property type="project" value="InterPro"/>
</dbReference>
<dbReference type="RefSeq" id="XP_029634755.1">
    <property type="nucleotide sequence ID" value="XM_029778895.2"/>
</dbReference>
<evidence type="ECO:0000313" key="5">
    <source>
        <dbReference type="RefSeq" id="XP_029634755.1"/>
    </source>
</evidence>
<dbReference type="PROSITE" id="PS51808">
    <property type="entry name" value="CHCH"/>
    <property type="match status" value="1"/>
</dbReference>
<dbReference type="InterPro" id="IPR042289">
    <property type="entry name" value="COA6"/>
</dbReference>
<evidence type="ECO:0000313" key="4">
    <source>
        <dbReference type="Proteomes" id="UP000515154"/>
    </source>
</evidence>
<dbReference type="Gene3D" id="1.10.10.140">
    <property type="entry name" value="Cytochrome c oxidase, subunit VIb"/>
    <property type="match status" value="1"/>
</dbReference>
<dbReference type="GO" id="GO:0005739">
    <property type="term" value="C:mitochondrion"/>
    <property type="evidence" value="ECO:0007669"/>
    <property type="project" value="UniProtKB-SubCell"/>
</dbReference>
<dbReference type="GO" id="GO:0042775">
    <property type="term" value="P:mitochondrial ATP synthesis coupled electron transport"/>
    <property type="evidence" value="ECO:0007669"/>
    <property type="project" value="TreeGrafter"/>
</dbReference>
<keyword evidence="4" id="KW-1185">Reference proteome</keyword>
<dbReference type="KEGG" id="osn:115210352"/>
<reference evidence="5" key="1">
    <citation type="submission" date="2025-08" db="UniProtKB">
        <authorList>
            <consortium name="RefSeq"/>
        </authorList>
    </citation>
    <scope>IDENTIFICATION</scope>
</reference>
<dbReference type="PANTHER" id="PTHR46690">
    <property type="entry name" value="CYTOCHROME C OXIDASE ASSEMBLY FACTOR 6 HOMOLOG"/>
    <property type="match status" value="1"/>
</dbReference>
<keyword evidence="2" id="KW-0496">Mitochondrion</keyword>
<evidence type="ECO:0000256" key="3">
    <source>
        <dbReference type="ARBA" id="ARBA00023157"/>
    </source>
</evidence>
<dbReference type="SUPFAM" id="SSF47694">
    <property type="entry name" value="Cytochrome c oxidase subunit h"/>
    <property type="match status" value="1"/>
</dbReference>
<dbReference type="InterPro" id="IPR036549">
    <property type="entry name" value="CX6/COA6-like_sf"/>
</dbReference>
<dbReference type="PANTHER" id="PTHR46690:SF1">
    <property type="entry name" value="CYTOCHROME C OXIDASE ASSEMBLY FACTOR 6 HOMOLOG"/>
    <property type="match status" value="1"/>
</dbReference>
<organism evidence="4 5">
    <name type="scientific">Octopus sinensis</name>
    <name type="common">East Asian common octopus</name>
    <dbReference type="NCBI Taxonomy" id="2607531"/>
    <lineage>
        <taxon>Eukaryota</taxon>
        <taxon>Metazoa</taxon>
        <taxon>Spiralia</taxon>
        <taxon>Lophotrochozoa</taxon>
        <taxon>Mollusca</taxon>
        <taxon>Cephalopoda</taxon>
        <taxon>Coleoidea</taxon>
        <taxon>Octopodiformes</taxon>
        <taxon>Octopoda</taxon>
        <taxon>Incirrata</taxon>
        <taxon>Octopodidae</taxon>
        <taxon>Octopus</taxon>
    </lineage>
</organism>
<dbReference type="InterPro" id="IPR048280">
    <property type="entry name" value="COX6B-like"/>
</dbReference>
<evidence type="ECO:0000256" key="2">
    <source>
        <dbReference type="ARBA" id="ARBA00023128"/>
    </source>
</evidence>
<protein>
    <submittedName>
        <fullName evidence="5">Cytochrome c oxidase assembly factor 6 homolog</fullName>
    </submittedName>
</protein>
<gene>
    <name evidence="5" type="primary">LOC115210352</name>
</gene>
<proteinExistence type="predicted"/>
<evidence type="ECO:0000256" key="1">
    <source>
        <dbReference type="ARBA" id="ARBA00004173"/>
    </source>
</evidence>
<name>A0A6P7S9A0_9MOLL</name>
<comment type="subcellular location">
    <subcellularLocation>
        <location evidence="1">Mitochondrion</location>
    </subcellularLocation>
</comment>
<accession>A0A6P7S9A0</accession>
<dbReference type="AlphaFoldDB" id="A0A6P7S9A0"/>
<dbReference type="Proteomes" id="UP000515154">
    <property type="component" value="Linkage group LG4"/>
</dbReference>
<keyword evidence="3" id="KW-1015">Disulfide bond</keyword>